<keyword evidence="5 6" id="KW-0472">Membrane</keyword>
<dbReference type="OrthoDB" id="204820at2157"/>
<feature type="transmembrane region" description="Helical" evidence="6">
    <location>
        <begin position="304"/>
        <end position="323"/>
    </location>
</feature>
<evidence type="ECO:0000256" key="2">
    <source>
        <dbReference type="ARBA" id="ARBA00022475"/>
    </source>
</evidence>
<feature type="transmembrane region" description="Helical" evidence="6">
    <location>
        <begin position="273"/>
        <end position="292"/>
    </location>
</feature>
<dbReference type="PROSITE" id="PS50850">
    <property type="entry name" value="MFS"/>
    <property type="match status" value="1"/>
</dbReference>
<dbReference type="InterPro" id="IPR011701">
    <property type="entry name" value="MFS"/>
</dbReference>
<reference evidence="8 9" key="1">
    <citation type="journal article" date="2014" name="PLoS Genet.">
        <title>Phylogenetically driven sequencing of extremely halophilic archaea reveals strategies for static and dynamic osmo-response.</title>
        <authorList>
            <person name="Becker E.A."/>
            <person name="Seitzer P.M."/>
            <person name="Tritt A."/>
            <person name="Larsen D."/>
            <person name="Krusor M."/>
            <person name="Yao A.I."/>
            <person name="Wu D."/>
            <person name="Madern D."/>
            <person name="Eisen J.A."/>
            <person name="Darling A.E."/>
            <person name="Facciotti M.T."/>
        </authorList>
    </citation>
    <scope>NUCLEOTIDE SEQUENCE [LARGE SCALE GENOMIC DNA]</scope>
    <source>
        <strain evidence="8 9">DSM 10524</strain>
    </source>
</reference>
<dbReference type="GO" id="GO:0005886">
    <property type="term" value="C:plasma membrane"/>
    <property type="evidence" value="ECO:0007669"/>
    <property type="project" value="UniProtKB-SubCell"/>
</dbReference>
<dbReference type="InterPro" id="IPR050189">
    <property type="entry name" value="MFS_Efflux_Transporters"/>
</dbReference>
<accession>L9X2U7</accession>
<dbReference type="Pfam" id="PF07690">
    <property type="entry name" value="MFS_1"/>
    <property type="match status" value="1"/>
</dbReference>
<dbReference type="PANTHER" id="PTHR43124">
    <property type="entry name" value="PURINE EFFLUX PUMP PBUE"/>
    <property type="match status" value="1"/>
</dbReference>
<feature type="transmembrane region" description="Helical" evidence="6">
    <location>
        <begin position="88"/>
        <end position="108"/>
    </location>
</feature>
<evidence type="ECO:0000313" key="8">
    <source>
        <dbReference type="EMBL" id="ELY56020.1"/>
    </source>
</evidence>
<feature type="transmembrane region" description="Helical" evidence="6">
    <location>
        <begin position="26"/>
        <end position="45"/>
    </location>
</feature>
<organism evidence="8 9">
    <name type="scientific">Natronococcus amylolyticus DSM 10524</name>
    <dbReference type="NCBI Taxonomy" id="1227497"/>
    <lineage>
        <taxon>Archaea</taxon>
        <taxon>Methanobacteriati</taxon>
        <taxon>Methanobacteriota</taxon>
        <taxon>Stenosarchaea group</taxon>
        <taxon>Halobacteria</taxon>
        <taxon>Halobacteriales</taxon>
        <taxon>Natrialbaceae</taxon>
        <taxon>Natronococcus</taxon>
    </lineage>
</organism>
<evidence type="ECO:0000256" key="3">
    <source>
        <dbReference type="ARBA" id="ARBA00022692"/>
    </source>
</evidence>
<comment type="subcellular location">
    <subcellularLocation>
        <location evidence="1">Cell membrane</location>
        <topology evidence="1">Multi-pass membrane protein</topology>
    </subcellularLocation>
</comment>
<dbReference type="STRING" id="1227497.C491_13752"/>
<evidence type="ECO:0000256" key="4">
    <source>
        <dbReference type="ARBA" id="ARBA00022989"/>
    </source>
</evidence>
<feature type="transmembrane region" description="Helical" evidence="6">
    <location>
        <begin position="329"/>
        <end position="350"/>
    </location>
</feature>
<evidence type="ECO:0000313" key="9">
    <source>
        <dbReference type="Proteomes" id="UP000011688"/>
    </source>
</evidence>
<feature type="transmembrane region" description="Helical" evidence="6">
    <location>
        <begin position="229"/>
        <end position="253"/>
    </location>
</feature>
<feature type="transmembrane region" description="Helical" evidence="6">
    <location>
        <begin position="167"/>
        <end position="198"/>
    </location>
</feature>
<keyword evidence="2" id="KW-1003">Cell membrane</keyword>
<dbReference type="Proteomes" id="UP000011688">
    <property type="component" value="Unassembled WGS sequence"/>
</dbReference>
<keyword evidence="4 6" id="KW-1133">Transmembrane helix</keyword>
<proteinExistence type="predicted"/>
<protein>
    <submittedName>
        <fullName evidence="8">Major facilitator superfamily protein</fullName>
    </submittedName>
</protein>
<dbReference type="InterPro" id="IPR036259">
    <property type="entry name" value="MFS_trans_sf"/>
</dbReference>
<evidence type="ECO:0000256" key="6">
    <source>
        <dbReference type="SAM" id="Phobius"/>
    </source>
</evidence>
<feature type="domain" description="Major facilitator superfamily (MFS) profile" evidence="7">
    <location>
        <begin position="27"/>
        <end position="416"/>
    </location>
</feature>
<keyword evidence="3 6" id="KW-0812">Transmembrane</keyword>
<evidence type="ECO:0000259" key="7">
    <source>
        <dbReference type="PROSITE" id="PS50850"/>
    </source>
</evidence>
<gene>
    <name evidence="8" type="ORF">C491_13752</name>
</gene>
<evidence type="ECO:0000256" key="1">
    <source>
        <dbReference type="ARBA" id="ARBA00004651"/>
    </source>
</evidence>
<dbReference type="eggNOG" id="arCOG00134">
    <property type="taxonomic scope" value="Archaea"/>
</dbReference>
<sequence length="421" mass="44636">MHWFADRYFEELHETVSYLRGNGRGWILGAIAFGWFLSMGVRLTYPVVLPHIRTSLELGLSTAGLLLTVLWTAYALGQFPGGFLADRWGPGTILFASTSLSAVTVLLVSLSPTAGLLFATTALLGLSTALYGPARFPLLSGVFPERSGTAIGVTQATGNLGNTLLPFIVGVVAGTVAWQFGVLLFVPLFVIIATAIWWSVPRRVGSDGGGGQNKTDSPAQSLSLDSIRYVISGLTVRSVLTIALIQMLGSFTYQGFTGFFPTYLIEIKSLSTGSASLLFGVFFAGGIVIQPITGMAGDKFGERYTLLGVLVFITASLAALPVIEGFWPLLAMTIALSSLLGRAVLALTYLTESLPADIRGTGLGILRTGYILLGSTSPLVIGVLGDAGYFDHAFWMLAGASFLMMLLCIILPPLSEVDPSM</sequence>
<feature type="transmembrane region" description="Helical" evidence="6">
    <location>
        <begin position="115"/>
        <end position="134"/>
    </location>
</feature>
<dbReference type="InterPro" id="IPR020846">
    <property type="entry name" value="MFS_dom"/>
</dbReference>
<feature type="transmembrane region" description="Helical" evidence="6">
    <location>
        <begin position="393"/>
        <end position="414"/>
    </location>
</feature>
<dbReference type="AlphaFoldDB" id="L9X2U7"/>
<dbReference type="PANTHER" id="PTHR43124:SF3">
    <property type="entry name" value="CHLORAMPHENICOL EFFLUX PUMP RV0191"/>
    <property type="match status" value="1"/>
</dbReference>
<dbReference type="Gene3D" id="1.20.1250.20">
    <property type="entry name" value="MFS general substrate transporter like domains"/>
    <property type="match status" value="2"/>
</dbReference>
<dbReference type="GO" id="GO:0022857">
    <property type="term" value="F:transmembrane transporter activity"/>
    <property type="evidence" value="ECO:0007669"/>
    <property type="project" value="InterPro"/>
</dbReference>
<feature type="transmembrane region" description="Helical" evidence="6">
    <location>
        <begin position="57"/>
        <end position="76"/>
    </location>
</feature>
<dbReference type="PATRIC" id="fig|1227497.3.peg.2811"/>
<dbReference type="SUPFAM" id="SSF103473">
    <property type="entry name" value="MFS general substrate transporter"/>
    <property type="match status" value="1"/>
</dbReference>
<name>L9X2U7_9EURY</name>
<comment type="caution">
    <text evidence="8">The sequence shown here is derived from an EMBL/GenBank/DDBJ whole genome shotgun (WGS) entry which is preliminary data.</text>
</comment>
<evidence type="ECO:0000256" key="5">
    <source>
        <dbReference type="ARBA" id="ARBA00023136"/>
    </source>
</evidence>
<dbReference type="RefSeq" id="WP_005557193.1">
    <property type="nucleotide sequence ID" value="NZ_AOIB01000028.1"/>
</dbReference>
<feature type="transmembrane region" description="Helical" evidence="6">
    <location>
        <begin position="362"/>
        <end position="381"/>
    </location>
</feature>
<dbReference type="EMBL" id="AOIB01000028">
    <property type="protein sequence ID" value="ELY56020.1"/>
    <property type="molecule type" value="Genomic_DNA"/>
</dbReference>
<keyword evidence="9" id="KW-1185">Reference proteome</keyword>